<feature type="compositionally biased region" description="Polar residues" evidence="8">
    <location>
        <begin position="80"/>
        <end position="89"/>
    </location>
</feature>
<reference evidence="10 11" key="1">
    <citation type="submission" date="2017-09" db="EMBL/GenBank/DDBJ databases">
        <title>Genome sequencing of Besnoitia besnoiti strain Bb-Ger1.</title>
        <authorList>
            <person name="Schares G."/>
            <person name="Venepally P."/>
            <person name="Lorenzi H.A."/>
        </authorList>
    </citation>
    <scope>NUCLEOTIDE SEQUENCE [LARGE SCALE GENOMIC DNA]</scope>
    <source>
        <strain evidence="10 11">Bb-Ger1</strain>
    </source>
</reference>
<dbReference type="OrthoDB" id="330161at2759"/>
<sequence length="561" mass="60111">METSSLAHRGIHANQVDAPQSEHPKKVENWEVLRAAGRGRRSSVGSTASGGLDTGSSSTCSSRRDLSRPVHSPPVCRQASAASGRSRTPASAPLRGLCHLGYAATESARGGLILNPSASAGQRKAGPQPPAALPLPSERRGHSAAACHVPTPTPADFVNPTAGEAGRVPCAADSTRQCDSAAPHARSKGERAPGGGQTGTPRPGPKSAGRRLGLNGGPGSVEACADQSWCPRDHPGDGRGEEAENACAIRKSPALTWDHQHTDTAARWRTLTEQTSPATQKHRNRLRRRKPRTRKTLPPVASSADATAGAAHAPQGAANVDRGTGIERQNGGDIRRRDKDYRREVESEECDSWGEDADARGPYTMADPRKKASQVEAFGQANKEALEDGVRLILQAIGEDLNRPGLRDTPKRVAAAFEAFSQGYRYDPKEVIQDALFHVDDWAGARGDFTSGKRMVTVGQIDVSSLCEHHLLPFFGKCHIGYIPDKHVLGLSKFARLTQVYSRRLQIQERLTQQIAAAVMEVVKPRGVAVLLECNHMCMAMRGVCIPNSVTTTKAFLGVFE</sequence>
<protein>
    <recommendedName>
        <fullName evidence="5">GTP cyclohydrolase 1</fullName>
        <ecNumber evidence="4">3.5.4.16</ecNumber>
    </recommendedName>
    <alternativeName>
        <fullName evidence="7">GTP cyclohydrolase I</fullName>
    </alternativeName>
</protein>
<evidence type="ECO:0000256" key="6">
    <source>
        <dbReference type="ARBA" id="ARBA00022801"/>
    </source>
</evidence>
<feature type="compositionally biased region" description="Basic and acidic residues" evidence="8">
    <location>
        <begin position="231"/>
        <end position="242"/>
    </location>
</feature>
<feature type="compositionally biased region" description="Basic residues" evidence="8">
    <location>
        <begin position="280"/>
        <end position="295"/>
    </location>
</feature>
<dbReference type="NCBIfam" id="NF006825">
    <property type="entry name" value="PRK09347.1-2"/>
    <property type="match status" value="1"/>
</dbReference>
<dbReference type="GO" id="GO:0046654">
    <property type="term" value="P:tetrahydrofolate biosynthetic process"/>
    <property type="evidence" value="ECO:0007669"/>
    <property type="project" value="InterPro"/>
</dbReference>
<comment type="caution">
    <text evidence="10">The sequence shown here is derived from an EMBL/GenBank/DDBJ whole genome shotgun (WGS) entry which is preliminary data.</text>
</comment>
<evidence type="ECO:0000256" key="8">
    <source>
        <dbReference type="SAM" id="MobiDB-lite"/>
    </source>
</evidence>
<organism evidence="10 11">
    <name type="scientific">Besnoitia besnoiti</name>
    <name type="common">Apicomplexan protozoan</name>
    <dbReference type="NCBI Taxonomy" id="94643"/>
    <lineage>
        <taxon>Eukaryota</taxon>
        <taxon>Sar</taxon>
        <taxon>Alveolata</taxon>
        <taxon>Apicomplexa</taxon>
        <taxon>Conoidasida</taxon>
        <taxon>Coccidia</taxon>
        <taxon>Eucoccidiorida</taxon>
        <taxon>Eimeriorina</taxon>
        <taxon>Sarcocystidae</taxon>
        <taxon>Besnoitia</taxon>
    </lineage>
</organism>
<dbReference type="NCBIfam" id="TIGR00063">
    <property type="entry name" value="folE"/>
    <property type="match status" value="1"/>
</dbReference>
<dbReference type="InterPro" id="IPR018234">
    <property type="entry name" value="GTP_CycHdrlase_I_CS"/>
</dbReference>
<dbReference type="FunFam" id="3.30.1130.10:FF:000001">
    <property type="entry name" value="GTP cyclohydrolase 1"/>
    <property type="match status" value="1"/>
</dbReference>
<feature type="region of interest" description="Disordered" evidence="8">
    <location>
        <begin position="114"/>
        <end position="156"/>
    </location>
</feature>
<dbReference type="UniPathway" id="UPA00848">
    <property type="reaction ID" value="UER00151"/>
</dbReference>
<feature type="compositionally biased region" description="Low complexity" evidence="8">
    <location>
        <begin position="296"/>
        <end position="318"/>
    </location>
</feature>
<dbReference type="Pfam" id="PF01227">
    <property type="entry name" value="GTP_cyclohydroI"/>
    <property type="match status" value="1"/>
</dbReference>
<keyword evidence="6 10" id="KW-0378">Hydrolase</keyword>
<evidence type="ECO:0000313" key="10">
    <source>
        <dbReference type="EMBL" id="PFH32701.1"/>
    </source>
</evidence>
<feature type="compositionally biased region" description="Basic and acidic residues" evidence="8">
    <location>
        <begin position="20"/>
        <end position="31"/>
    </location>
</feature>
<evidence type="ECO:0000313" key="11">
    <source>
        <dbReference type="Proteomes" id="UP000224006"/>
    </source>
</evidence>
<feature type="region of interest" description="Disordered" evidence="8">
    <location>
        <begin position="1"/>
        <end position="90"/>
    </location>
</feature>
<keyword evidence="11" id="KW-1185">Reference proteome</keyword>
<dbReference type="VEuPathDB" id="ToxoDB:BESB_013130"/>
<evidence type="ECO:0000256" key="7">
    <source>
        <dbReference type="ARBA" id="ARBA00030854"/>
    </source>
</evidence>
<dbReference type="GeneID" id="40306375"/>
<dbReference type="InterPro" id="IPR001474">
    <property type="entry name" value="GTP_CycHdrlase_I"/>
</dbReference>
<comment type="pathway">
    <text evidence="2">Cofactor biosynthesis; 7,8-dihydroneopterin triphosphate biosynthesis; 7,8-dihydroneopterin triphosphate from GTP: step 1/1.</text>
</comment>
<evidence type="ECO:0000259" key="9">
    <source>
        <dbReference type="Pfam" id="PF01227"/>
    </source>
</evidence>
<feature type="compositionally biased region" description="Low complexity" evidence="8">
    <location>
        <begin position="42"/>
        <end position="61"/>
    </location>
</feature>
<dbReference type="GO" id="GO:0005737">
    <property type="term" value="C:cytoplasm"/>
    <property type="evidence" value="ECO:0007669"/>
    <property type="project" value="TreeGrafter"/>
</dbReference>
<dbReference type="GO" id="GO:0006729">
    <property type="term" value="P:tetrahydrobiopterin biosynthetic process"/>
    <property type="evidence" value="ECO:0007669"/>
    <property type="project" value="TreeGrafter"/>
</dbReference>
<dbReference type="EMBL" id="NWUJ01000010">
    <property type="protein sequence ID" value="PFH32701.1"/>
    <property type="molecule type" value="Genomic_DNA"/>
</dbReference>
<comment type="catalytic activity">
    <reaction evidence="1">
        <text>GTP + H2O = 7,8-dihydroneopterin 3'-triphosphate + formate + H(+)</text>
        <dbReference type="Rhea" id="RHEA:17473"/>
        <dbReference type="ChEBI" id="CHEBI:15377"/>
        <dbReference type="ChEBI" id="CHEBI:15378"/>
        <dbReference type="ChEBI" id="CHEBI:15740"/>
        <dbReference type="ChEBI" id="CHEBI:37565"/>
        <dbReference type="ChEBI" id="CHEBI:58462"/>
        <dbReference type="EC" id="3.5.4.16"/>
    </reaction>
</comment>
<evidence type="ECO:0000256" key="5">
    <source>
        <dbReference type="ARBA" id="ARBA00017272"/>
    </source>
</evidence>
<dbReference type="GO" id="GO:0003934">
    <property type="term" value="F:GTP cyclohydrolase I activity"/>
    <property type="evidence" value="ECO:0007669"/>
    <property type="project" value="UniProtKB-EC"/>
</dbReference>
<comment type="similarity">
    <text evidence="3">Belongs to the GTP cyclohydrolase I family.</text>
</comment>
<feature type="region of interest" description="Disordered" evidence="8">
    <location>
        <begin position="174"/>
        <end position="245"/>
    </location>
</feature>
<dbReference type="GO" id="GO:0005525">
    <property type="term" value="F:GTP binding"/>
    <property type="evidence" value="ECO:0007669"/>
    <property type="project" value="TreeGrafter"/>
</dbReference>
<dbReference type="RefSeq" id="XP_029216710.1">
    <property type="nucleotide sequence ID" value="XM_029360043.1"/>
</dbReference>
<accession>A0A2A9M8Q8</accession>
<dbReference type="InterPro" id="IPR020602">
    <property type="entry name" value="GTP_CycHdrlase_I_dom"/>
</dbReference>
<feature type="compositionally biased region" description="Basic and acidic residues" evidence="8">
    <location>
        <begin position="333"/>
        <end position="345"/>
    </location>
</feature>
<dbReference type="AlphaFoldDB" id="A0A2A9M8Q8"/>
<proteinExistence type="inferred from homology"/>
<dbReference type="GO" id="GO:0008270">
    <property type="term" value="F:zinc ion binding"/>
    <property type="evidence" value="ECO:0007669"/>
    <property type="project" value="TreeGrafter"/>
</dbReference>
<dbReference type="PANTHER" id="PTHR11109:SF7">
    <property type="entry name" value="GTP CYCLOHYDROLASE 1"/>
    <property type="match status" value="1"/>
</dbReference>
<evidence type="ECO:0000256" key="1">
    <source>
        <dbReference type="ARBA" id="ARBA00001052"/>
    </source>
</evidence>
<dbReference type="Gene3D" id="3.30.1130.10">
    <property type="match status" value="1"/>
</dbReference>
<dbReference type="InterPro" id="IPR043133">
    <property type="entry name" value="GTP-CH-I_C/QueF"/>
</dbReference>
<dbReference type="NCBIfam" id="NF006826">
    <property type="entry name" value="PRK09347.1-3"/>
    <property type="match status" value="1"/>
</dbReference>
<dbReference type="Proteomes" id="UP000224006">
    <property type="component" value="Chromosome IX"/>
</dbReference>
<dbReference type="PANTHER" id="PTHR11109">
    <property type="entry name" value="GTP CYCLOHYDROLASE I"/>
    <property type="match status" value="1"/>
</dbReference>
<dbReference type="SUPFAM" id="SSF55620">
    <property type="entry name" value="Tetrahydrobiopterin biosynthesis enzymes-like"/>
    <property type="match status" value="1"/>
</dbReference>
<dbReference type="EC" id="3.5.4.16" evidence="4"/>
<dbReference type="HAMAP" id="MF_00223">
    <property type="entry name" value="FolE"/>
    <property type="match status" value="1"/>
</dbReference>
<dbReference type="KEGG" id="bbes:BESB_013130"/>
<feature type="domain" description="GTP cyclohydrolase I" evidence="9">
    <location>
        <begin position="387"/>
        <end position="561"/>
    </location>
</feature>
<dbReference type="PROSITE" id="PS00860">
    <property type="entry name" value="GTP_CYCLOHYDROL_1_2"/>
    <property type="match status" value="1"/>
</dbReference>
<dbReference type="InterPro" id="IPR043134">
    <property type="entry name" value="GTP-CH-I_N"/>
</dbReference>
<evidence type="ECO:0000256" key="4">
    <source>
        <dbReference type="ARBA" id="ARBA00012715"/>
    </source>
</evidence>
<name>A0A2A9M8Q8_BESBE</name>
<gene>
    <name evidence="10" type="ORF">BESB_013130</name>
</gene>
<feature type="compositionally biased region" description="Acidic residues" evidence="8">
    <location>
        <begin position="346"/>
        <end position="356"/>
    </location>
</feature>
<feature type="region of interest" description="Disordered" evidence="8">
    <location>
        <begin position="267"/>
        <end position="365"/>
    </location>
</feature>
<dbReference type="STRING" id="94643.A0A2A9M8Q8"/>
<evidence type="ECO:0000256" key="3">
    <source>
        <dbReference type="ARBA" id="ARBA00008085"/>
    </source>
</evidence>
<evidence type="ECO:0000256" key="2">
    <source>
        <dbReference type="ARBA" id="ARBA00005080"/>
    </source>
</evidence>
<dbReference type="Gene3D" id="1.10.286.10">
    <property type="match status" value="1"/>
</dbReference>